<dbReference type="Gene3D" id="3.40.50.1820">
    <property type="entry name" value="alpha/beta hydrolase"/>
    <property type="match status" value="1"/>
</dbReference>
<dbReference type="InterPro" id="IPR000997">
    <property type="entry name" value="Cholinesterase"/>
</dbReference>
<dbReference type="EMBL" id="BKAJ01000074">
    <property type="protein sequence ID" value="GEP57114.1"/>
    <property type="molecule type" value="Genomic_DNA"/>
</dbReference>
<dbReference type="Pfam" id="PF00135">
    <property type="entry name" value="COesterase"/>
    <property type="match status" value="1"/>
</dbReference>
<dbReference type="RefSeq" id="WP_170303244.1">
    <property type="nucleotide sequence ID" value="NZ_BKAJ01000074.1"/>
</dbReference>
<dbReference type="Proteomes" id="UP000321058">
    <property type="component" value="Unassembled WGS sequence"/>
</dbReference>
<dbReference type="InterPro" id="IPR050309">
    <property type="entry name" value="Type-B_Carboxylest/Lipase"/>
</dbReference>
<dbReference type="InterPro" id="IPR019826">
    <property type="entry name" value="Carboxylesterase_B_AS"/>
</dbReference>
<dbReference type="PANTHER" id="PTHR11559">
    <property type="entry name" value="CARBOXYLESTERASE"/>
    <property type="match status" value="1"/>
</dbReference>
<name>A0A512NDW3_9HYPH</name>
<evidence type="ECO:0000256" key="2">
    <source>
        <dbReference type="ARBA" id="ARBA00022801"/>
    </source>
</evidence>
<evidence type="ECO:0000256" key="1">
    <source>
        <dbReference type="ARBA" id="ARBA00005964"/>
    </source>
</evidence>
<sequence>MRSHLVVFLAALMSLALTGTAQAQVPRVAIEGGTVVGVQTGEVASFKGIPFAAPPVRELRWRSPQPVAPWSGELLADRFLPMCLQPLRARNSVFYFGEEPSSEDCLYLNVWSTAKAGDRRPVMVFVYGGGWTIGSASLPLYGGEALAQKGAVVVSFNYRVGALGFLAHPELTAEGNGASGNYGLMDMVAALKWVKANIERFGGDPAKVTLYGQSAGSVAIALLQASPQAKGLFHRAVGQSGGYNISGPLPSLADAEKAGVAAAAKLKAPSLAALRNLGGDAIMNGDNNLRPIIDGAVLPQQPAKVFAAGGQMAMPILVGSNADEGTAYPVAMSAAAFAADAEKRYGADAPRVLALYPAATDAEARAASYALMRDRTFAAPMRRWASEQSAVAPVFVYHFSRVHPFVDGLGYAQQNPATGMGAYHGAEMAYAYGTLDVLNRFAKNPRLERGGSSLRRCNDLLLGQFRPHRQSQRRGP</sequence>
<comment type="similarity">
    <text evidence="1 3">Belongs to the type-B carboxylesterase/lipase family.</text>
</comment>
<comment type="caution">
    <text evidence="5">The sequence shown here is derived from an EMBL/GenBank/DDBJ whole genome shotgun (WGS) entry which is preliminary data.</text>
</comment>
<dbReference type="InterPro" id="IPR029058">
    <property type="entry name" value="AB_hydrolase_fold"/>
</dbReference>
<accession>A0A512NDW3</accession>
<organism evidence="5 6">
    <name type="scientific">Reyranella soli</name>
    <dbReference type="NCBI Taxonomy" id="1230389"/>
    <lineage>
        <taxon>Bacteria</taxon>
        <taxon>Pseudomonadati</taxon>
        <taxon>Pseudomonadota</taxon>
        <taxon>Alphaproteobacteria</taxon>
        <taxon>Hyphomicrobiales</taxon>
        <taxon>Reyranellaceae</taxon>
        <taxon>Reyranella</taxon>
    </lineage>
</organism>
<dbReference type="GO" id="GO:0004104">
    <property type="term" value="F:cholinesterase activity"/>
    <property type="evidence" value="ECO:0007669"/>
    <property type="project" value="InterPro"/>
</dbReference>
<dbReference type="PRINTS" id="PR00878">
    <property type="entry name" value="CHOLNESTRASE"/>
</dbReference>
<evidence type="ECO:0000256" key="3">
    <source>
        <dbReference type="RuleBase" id="RU361235"/>
    </source>
</evidence>
<feature type="signal peptide" evidence="3">
    <location>
        <begin position="1"/>
        <end position="23"/>
    </location>
</feature>
<evidence type="ECO:0000313" key="5">
    <source>
        <dbReference type="EMBL" id="GEP57114.1"/>
    </source>
</evidence>
<dbReference type="SUPFAM" id="SSF53474">
    <property type="entry name" value="alpha/beta-Hydrolases"/>
    <property type="match status" value="1"/>
</dbReference>
<proteinExistence type="inferred from homology"/>
<evidence type="ECO:0000313" key="6">
    <source>
        <dbReference type="Proteomes" id="UP000321058"/>
    </source>
</evidence>
<keyword evidence="3" id="KW-0732">Signal</keyword>
<dbReference type="PROSITE" id="PS00122">
    <property type="entry name" value="CARBOXYLESTERASE_B_1"/>
    <property type="match status" value="1"/>
</dbReference>
<feature type="domain" description="Carboxylesterase type B" evidence="4">
    <location>
        <begin position="26"/>
        <end position="435"/>
    </location>
</feature>
<protein>
    <recommendedName>
        <fullName evidence="3">Carboxylic ester hydrolase</fullName>
        <ecNumber evidence="3">3.1.1.-</ecNumber>
    </recommendedName>
</protein>
<feature type="chain" id="PRO_5022270474" description="Carboxylic ester hydrolase" evidence="3">
    <location>
        <begin position="24"/>
        <end position="476"/>
    </location>
</feature>
<dbReference type="AlphaFoldDB" id="A0A512NDW3"/>
<gene>
    <name evidence="5" type="ORF">RSO01_42800</name>
</gene>
<reference evidence="5 6" key="1">
    <citation type="submission" date="2019-07" db="EMBL/GenBank/DDBJ databases">
        <title>Whole genome shotgun sequence of Reyranella soli NBRC 108950.</title>
        <authorList>
            <person name="Hosoyama A."/>
            <person name="Uohara A."/>
            <person name="Ohji S."/>
            <person name="Ichikawa N."/>
        </authorList>
    </citation>
    <scope>NUCLEOTIDE SEQUENCE [LARGE SCALE GENOMIC DNA]</scope>
    <source>
        <strain evidence="5 6">NBRC 108950</strain>
    </source>
</reference>
<keyword evidence="6" id="KW-1185">Reference proteome</keyword>
<keyword evidence="2 3" id="KW-0378">Hydrolase</keyword>
<evidence type="ECO:0000259" key="4">
    <source>
        <dbReference type="Pfam" id="PF00135"/>
    </source>
</evidence>
<dbReference type="EC" id="3.1.1.-" evidence="3"/>
<dbReference type="InterPro" id="IPR002018">
    <property type="entry name" value="CarbesteraseB"/>
</dbReference>